<organism evidence="4 5">
    <name type="scientific">Streptomyces katsurahamanus</name>
    <dbReference type="NCBI Taxonomy" id="2577098"/>
    <lineage>
        <taxon>Bacteria</taxon>
        <taxon>Bacillati</taxon>
        <taxon>Actinomycetota</taxon>
        <taxon>Actinomycetes</taxon>
        <taxon>Kitasatosporales</taxon>
        <taxon>Streptomycetaceae</taxon>
        <taxon>Streptomyces</taxon>
    </lineage>
</organism>
<comment type="caution">
    <text evidence="4">The sequence shown here is derived from an EMBL/GenBank/DDBJ whole genome shotgun (WGS) entry which is preliminary data.</text>
</comment>
<sequence length="518" mass="53379">MQRGWNAALERPGELGRLSTRETDTEAFARRVHAIREESGRSFGALARRVGVSASTLHRYCSGRTVPMEFAPVERLARVCGCQGEELVALHRLWVLADAERRRRQEAASGAGGGGGLVPSGSGSGVPETGSAPAVRATGGPGSDPGSGADPDAGQGPGPDPVPGGAEVPGEGPGVPGAPGRLGRLGGAAVRDRRPRRRTAYAAAVVLTTVIALMVLVAFDRIALTGSGRDGTEARLTRGGGPGPAARSPSASVSAPTAPPSGSSGSSEASGSSAEPSKRAGGTAGASRPGARGPSAKASAAAEPPAPVKRPGGGTPFTVTADQHRWQHSCQHTYLVDRPPGDVPPPPAEADARPWAGALRAVHGGDTVVGLTVQGRDERAVVLQALRVRVVAKRAPLQRNAYRMSLGCGGAITPRVFDADLDRPRPTVRSVAGSDAGVELPAVALPYRVSVRDPEVLLVTGRTTECDCDWYLELDWSSGDRSGTVRIDDGGRPFRTSGVRDRPAYEYDTIAGRWIPAG</sequence>
<dbReference type="EMBL" id="VDEQ01000102">
    <property type="protein sequence ID" value="MQS35957.1"/>
    <property type="molecule type" value="Genomic_DNA"/>
</dbReference>
<reference evidence="4 5" key="1">
    <citation type="submission" date="2019-06" db="EMBL/GenBank/DDBJ databases">
        <title>Comparative genomics and metabolomics analyses of clavulanic acid producing Streptomyces species provides insight into specialized metabolism and evolution of beta-lactam biosynthetic gene clusters.</title>
        <authorList>
            <person name="Moore M.A."/>
            <person name="Cruz-Morales P."/>
            <person name="Barona Gomez F."/>
            <person name="Kapil T."/>
        </authorList>
    </citation>
    <scope>NUCLEOTIDE SEQUENCE [LARGE SCALE GENOMIC DNA]</scope>
    <source>
        <strain evidence="4 5">T-272</strain>
    </source>
</reference>
<dbReference type="CDD" id="cd00093">
    <property type="entry name" value="HTH_XRE"/>
    <property type="match status" value="1"/>
</dbReference>
<dbReference type="Proteomes" id="UP000460558">
    <property type="component" value="Unassembled WGS sequence"/>
</dbReference>
<keyword evidence="2" id="KW-1133">Transmembrane helix</keyword>
<feature type="compositionally biased region" description="Low complexity" evidence="1">
    <location>
        <begin position="289"/>
        <end position="303"/>
    </location>
</feature>
<dbReference type="Gene3D" id="1.10.260.40">
    <property type="entry name" value="lambda repressor-like DNA-binding domains"/>
    <property type="match status" value="1"/>
</dbReference>
<feature type="compositionally biased region" description="Low complexity" evidence="1">
    <location>
        <begin position="244"/>
        <end position="275"/>
    </location>
</feature>
<name>A0ABW9NRP4_9ACTN</name>
<keyword evidence="2" id="KW-0472">Membrane</keyword>
<evidence type="ECO:0000259" key="3">
    <source>
        <dbReference type="PROSITE" id="PS50943"/>
    </source>
</evidence>
<dbReference type="Pfam" id="PF13560">
    <property type="entry name" value="HTH_31"/>
    <property type="match status" value="1"/>
</dbReference>
<dbReference type="InterPro" id="IPR001387">
    <property type="entry name" value="Cro/C1-type_HTH"/>
</dbReference>
<dbReference type="SMART" id="SM00530">
    <property type="entry name" value="HTH_XRE"/>
    <property type="match status" value="1"/>
</dbReference>
<feature type="region of interest" description="Disordered" evidence="1">
    <location>
        <begin position="106"/>
        <end position="195"/>
    </location>
</feature>
<evidence type="ECO:0000313" key="4">
    <source>
        <dbReference type="EMBL" id="MQS35957.1"/>
    </source>
</evidence>
<evidence type="ECO:0000256" key="1">
    <source>
        <dbReference type="SAM" id="MobiDB-lite"/>
    </source>
</evidence>
<accession>A0ABW9NRP4</accession>
<dbReference type="InterPro" id="IPR010982">
    <property type="entry name" value="Lambda_DNA-bd_dom_sf"/>
</dbReference>
<proteinExistence type="predicted"/>
<feature type="region of interest" description="Disordered" evidence="1">
    <location>
        <begin position="228"/>
        <end position="320"/>
    </location>
</feature>
<feature type="domain" description="HTH cro/C1-type" evidence="3">
    <location>
        <begin position="32"/>
        <end position="87"/>
    </location>
</feature>
<feature type="compositionally biased region" description="Gly residues" evidence="1">
    <location>
        <begin position="110"/>
        <end position="124"/>
    </location>
</feature>
<keyword evidence="5" id="KW-1185">Reference proteome</keyword>
<dbReference type="SUPFAM" id="SSF47413">
    <property type="entry name" value="lambda repressor-like DNA-binding domains"/>
    <property type="match status" value="1"/>
</dbReference>
<evidence type="ECO:0000256" key="2">
    <source>
        <dbReference type="SAM" id="Phobius"/>
    </source>
</evidence>
<evidence type="ECO:0000313" key="5">
    <source>
        <dbReference type="Proteomes" id="UP000460558"/>
    </source>
</evidence>
<dbReference type="PROSITE" id="PS50943">
    <property type="entry name" value="HTH_CROC1"/>
    <property type="match status" value="1"/>
</dbReference>
<feature type="transmembrane region" description="Helical" evidence="2">
    <location>
        <begin position="200"/>
        <end position="219"/>
    </location>
</feature>
<gene>
    <name evidence="4" type="ORF">FFZ77_10215</name>
</gene>
<protein>
    <submittedName>
        <fullName evidence="4">Helix-turn-helix domain-containing protein</fullName>
    </submittedName>
</protein>
<keyword evidence="2" id="KW-0812">Transmembrane</keyword>